<evidence type="ECO:0000256" key="1">
    <source>
        <dbReference type="SAM" id="MobiDB-lite"/>
    </source>
</evidence>
<dbReference type="GO" id="GO:0071949">
    <property type="term" value="F:FAD binding"/>
    <property type="evidence" value="ECO:0007669"/>
    <property type="project" value="InterPro"/>
</dbReference>
<dbReference type="Proteomes" id="UP000326546">
    <property type="component" value="Chromosome"/>
</dbReference>
<evidence type="ECO:0000313" key="3">
    <source>
        <dbReference type="EMBL" id="QFG68299.1"/>
    </source>
</evidence>
<dbReference type="PRINTS" id="PR00420">
    <property type="entry name" value="RNGMNOXGNASE"/>
</dbReference>
<evidence type="ECO:0000313" key="4">
    <source>
        <dbReference type="Proteomes" id="UP000326546"/>
    </source>
</evidence>
<dbReference type="SUPFAM" id="SSF51905">
    <property type="entry name" value="FAD/NAD(P)-binding domain"/>
    <property type="match status" value="1"/>
</dbReference>
<reference evidence="3 4" key="1">
    <citation type="submission" date="2019-09" db="EMBL/GenBank/DDBJ databases">
        <title>Serinicoccus pratensis sp. nov., isolated from meadow soil.</title>
        <authorList>
            <person name="Zhang W."/>
        </authorList>
    </citation>
    <scope>NUCLEOTIDE SEQUENCE [LARGE SCALE GENOMIC DNA]</scope>
    <source>
        <strain evidence="3 4">W204</strain>
    </source>
</reference>
<gene>
    <name evidence="3" type="ORF">FY030_05855</name>
</gene>
<dbReference type="PANTHER" id="PTHR42685:SF19">
    <property type="entry name" value="POSSIBLE OXIDOREDUCTASE"/>
    <property type="match status" value="1"/>
</dbReference>
<dbReference type="AlphaFoldDB" id="A0A5J6V357"/>
<dbReference type="OrthoDB" id="113955at2"/>
<keyword evidence="4" id="KW-1185">Reference proteome</keyword>
<protein>
    <submittedName>
        <fullName evidence="3">FAD-binding protein</fullName>
    </submittedName>
</protein>
<dbReference type="InterPro" id="IPR002938">
    <property type="entry name" value="FAD-bd"/>
</dbReference>
<feature type="domain" description="FAD-binding" evidence="2">
    <location>
        <begin position="2"/>
        <end position="285"/>
    </location>
</feature>
<organism evidence="3 4">
    <name type="scientific">Ornithinimicrobium pratense</name>
    <dbReference type="NCBI Taxonomy" id="2593973"/>
    <lineage>
        <taxon>Bacteria</taxon>
        <taxon>Bacillati</taxon>
        <taxon>Actinomycetota</taxon>
        <taxon>Actinomycetes</taxon>
        <taxon>Micrococcales</taxon>
        <taxon>Ornithinimicrobiaceae</taxon>
        <taxon>Ornithinimicrobium</taxon>
    </lineage>
</organism>
<sequence length="349" mass="36872">MDLLVVGGGPVGLVVALRAADAGLTVTVLEPRHGPVDKACGEGLMPAARERLAQVGAAPNGHDLASIVYTDGRHRVSAPLTRPGLGVRRTVLHAALLEAADRAGVQVRHTRMIGIEPGDPRDHARPARVRTSDGQERTAPFVVAADGLHSPTRRALGLERPARLPRRFGLRAHYAVAPWSDAVEVHWSRNAEAYVTPVADDLVGVALLCRPPGRWDPTWRSFPELAWRLAGSEQTSAVRGAGPLRQRVRSMVRGRVLLVGDAAGYVDALTGEGLTLGTAQAFAAVDAVLAGSPAQYARRAPALGRRSTLLTRGLLAVSGQPAIRRLIVPAAARVPAVYRGAVHQLAGGH</sequence>
<feature type="compositionally biased region" description="Basic and acidic residues" evidence="1">
    <location>
        <begin position="118"/>
        <end position="135"/>
    </location>
</feature>
<dbReference type="Gene3D" id="3.50.50.60">
    <property type="entry name" value="FAD/NAD(P)-binding domain"/>
    <property type="match status" value="1"/>
</dbReference>
<dbReference type="EMBL" id="CP044427">
    <property type="protein sequence ID" value="QFG68299.1"/>
    <property type="molecule type" value="Genomic_DNA"/>
</dbReference>
<dbReference type="PANTHER" id="PTHR42685">
    <property type="entry name" value="GERANYLGERANYL DIPHOSPHATE REDUCTASE"/>
    <property type="match status" value="1"/>
</dbReference>
<dbReference type="RefSeq" id="WP_158060687.1">
    <property type="nucleotide sequence ID" value="NZ_CP044427.1"/>
</dbReference>
<proteinExistence type="predicted"/>
<dbReference type="KEGG" id="serw:FY030_05855"/>
<dbReference type="InterPro" id="IPR036188">
    <property type="entry name" value="FAD/NAD-bd_sf"/>
</dbReference>
<evidence type="ECO:0000259" key="2">
    <source>
        <dbReference type="Pfam" id="PF01494"/>
    </source>
</evidence>
<name>A0A5J6V357_9MICO</name>
<feature type="region of interest" description="Disordered" evidence="1">
    <location>
        <begin position="114"/>
        <end position="135"/>
    </location>
</feature>
<dbReference type="InterPro" id="IPR050407">
    <property type="entry name" value="Geranylgeranyl_reductase"/>
</dbReference>
<accession>A0A5J6V357</accession>
<dbReference type="Pfam" id="PF01494">
    <property type="entry name" value="FAD_binding_3"/>
    <property type="match status" value="1"/>
</dbReference>